<sequence length="201" mass="22079">MTDPQHSELILGDIADIFMGATVSVYSKSPIHGEPIVHLITGSTLDNCGNIDKNSLVPVWKHKHNTNHFIAQSKDILVLARGNIRAAVIDQNLAKEKILASANFAIIRPTSPACNSTYIAELFNSPKSRERLGLVFGSRVPSLRAADLRRLKIPTLNLDQHNAINELSSARHEAYNATLALAEQQFRVASNVLDQIIWGAK</sequence>
<organism evidence="3 4">
    <name type="scientific">Zhongshania borealis</name>
    <dbReference type="NCBI Taxonomy" id="889488"/>
    <lineage>
        <taxon>Bacteria</taxon>
        <taxon>Pseudomonadati</taxon>
        <taxon>Pseudomonadota</taxon>
        <taxon>Gammaproteobacteria</taxon>
        <taxon>Cellvibrionales</taxon>
        <taxon>Spongiibacteraceae</taxon>
        <taxon>Zhongshania</taxon>
    </lineage>
</organism>
<evidence type="ECO:0008006" key="5">
    <source>
        <dbReference type="Google" id="ProtNLM"/>
    </source>
</evidence>
<accession>A0ABP7X6Y2</accession>
<comment type="caution">
    <text evidence="3">The sequence shown here is derived from an EMBL/GenBank/DDBJ whole genome shotgun (WGS) entry which is preliminary data.</text>
</comment>
<keyword evidence="2" id="KW-0238">DNA-binding</keyword>
<dbReference type="Gene3D" id="3.90.220.20">
    <property type="entry name" value="DNA methylase specificity domains"/>
    <property type="match status" value="1"/>
</dbReference>
<dbReference type="RefSeq" id="WP_344938841.1">
    <property type="nucleotide sequence ID" value="NZ_BAABDM010000013.1"/>
</dbReference>
<dbReference type="SUPFAM" id="SSF116734">
    <property type="entry name" value="DNA methylase specificity domain"/>
    <property type="match status" value="1"/>
</dbReference>
<keyword evidence="4" id="KW-1185">Reference proteome</keyword>
<dbReference type="InterPro" id="IPR044946">
    <property type="entry name" value="Restrct_endonuc_typeI_TRD_sf"/>
</dbReference>
<name>A0ABP7X6Y2_9GAMM</name>
<proteinExistence type="predicted"/>
<gene>
    <name evidence="3" type="ORF">GCM10022414_36590</name>
</gene>
<evidence type="ECO:0000256" key="1">
    <source>
        <dbReference type="ARBA" id="ARBA00022747"/>
    </source>
</evidence>
<protein>
    <recommendedName>
        <fullName evidence="5">Type I restriction modification DNA specificity domain-containing protein</fullName>
    </recommendedName>
</protein>
<dbReference type="Proteomes" id="UP001500392">
    <property type="component" value="Unassembled WGS sequence"/>
</dbReference>
<evidence type="ECO:0000313" key="4">
    <source>
        <dbReference type="Proteomes" id="UP001500392"/>
    </source>
</evidence>
<dbReference type="EMBL" id="BAABDM010000013">
    <property type="protein sequence ID" value="GAA4106218.1"/>
    <property type="molecule type" value="Genomic_DNA"/>
</dbReference>
<evidence type="ECO:0000256" key="2">
    <source>
        <dbReference type="ARBA" id="ARBA00023125"/>
    </source>
</evidence>
<evidence type="ECO:0000313" key="3">
    <source>
        <dbReference type="EMBL" id="GAA4106218.1"/>
    </source>
</evidence>
<reference evidence="4" key="1">
    <citation type="journal article" date="2019" name="Int. J. Syst. Evol. Microbiol.">
        <title>The Global Catalogue of Microorganisms (GCM) 10K type strain sequencing project: providing services to taxonomists for standard genome sequencing and annotation.</title>
        <authorList>
            <consortium name="The Broad Institute Genomics Platform"/>
            <consortium name="The Broad Institute Genome Sequencing Center for Infectious Disease"/>
            <person name="Wu L."/>
            <person name="Ma J."/>
        </authorList>
    </citation>
    <scope>NUCLEOTIDE SEQUENCE [LARGE SCALE GENOMIC DNA]</scope>
    <source>
        <strain evidence="4">JCM 17304</strain>
    </source>
</reference>
<keyword evidence="1" id="KW-0680">Restriction system</keyword>